<dbReference type="PANTHER" id="PTHR37308:SF1">
    <property type="entry name" value="POLYPRENYL-PHOSPHATE TRANSPORTER"/>
    <property type="match status" value="1"/>
</dbReference>
<dbReference type="PANTHER" id="PTHR37308">
    <property type="entry name" value="INTEGRAL MEMBRANE PROTEIN"/>
    <property type="match status" value="1"/>
</dbReference>
<gene>
    <name evidence="2" type="ORF">ABS311_08835</name>
</gene>
<name>A0ABV1RGC4_9ALTE</name>
<protein>
    <submittedName>
        <fullName evidence="2">DUF368 domain-containing protein</fullName>
    </submittedName>
</protein>
<accession>A0ABV1RGC4</accession>
<feature type="transmembrane region" description="Helical" evidence="1">
    <location>
        <begin position="129"/>
        <end position="149"/>
    </location>
</feature>
<feature type="transmembrane region" description="Helical" evidence="1">
    <location>
        <begin position="161"/>
        <end position="190"/>
    </location>
</feature>
<feature type="transmembrane region" description="Helical" evidence="1">
    <location>
        <begin position="202"/>
        <end position="223"/>
    </location>
</feature>
<keyword evidence="3" id="KW-1185">Reference proteome</keyword>
<organism evidence="2 3">
    <name type="scientific">Catenovulum sediminis</name>
    <dbReference type="NCBI Taxonomy" id="1740262"/>
    <lineage>
        <taxon>Bacteria</taxon>
        <taxon>Pseudomonadati</taxon>
        <taxon>Pseudomonadota</taxon>
        <taxon>Gammaproteobacteria</taxon>
        <taxon>Alteromonadales</taxon>
        <taxon>Alteromonadaceae</taxon>
        <taxon>Catenovulum</taxon>
    </lineage>
</organism>
<keyword evidence="1" id="KW-0812">Transmembrane</keyword>
<feature type="transmembrane region" description="Helical" evidence="1">
    <location>
        <begin position="76"/>
        <end position="98"/>
    </location>
</feature>
<proteinExistence type="predicted"/>
<feature type="transmembrane region" description="Helical" evidence="1">
    <location>
        <begin position="235"/>
        <end position="252"/>
    </location>
</feature>
<feature type="transmembrane region" description="Helical" evidence="1">
    <location>
        <begin position="105"/>
        <end position="123"/>
    </location>
</feature>
<comment type="caution">
    <text evidence="2">The sequence shown here is derived from an EMBL/GenBank/DDBJ whole genome shotgun (WGS) entry which is preliminary data.</text>
</comment>
<feature type="transmembrane region" description="Helical" evidence="1">
    <location>
        <begin position="289"/>
        <end position="310"/>
    </location>
</feature>
<dbReference type="InterPro" id="IPR007163">
    <property type="entry name" value="VCA0040-like"/>
</dbReference>
<evidence type="ECO:0000313" key="3">
    <source>
        <dbReference type="Proteomes" id="UP001467690"/>
    </source>
</evidence>
<dbReference type="RefSeq" id="WP_350401529.1">
    <property type="nucleotide sequence ID" value="NZ_JBELOE010000183.1"/>
</dbReference>
<reference evidence="2 3" key="1">
    <citation type="submission" date="2024-06" db="EMBL/GenBank/DDBJ databases">
        <authorList>
            <person name="Chen R.Y."/>
        </authorList>
    </citation>
    <scope>NUCLEOTIDE SEQUENCE [LARGE SCALE GENOMIC DNA]</scope>
    <source>
        <strain evidence="2 3">D2</strain>
    </source>
</reference>
<keyword evidence="1" id="KW-0472">Membrane</keyword>
<evidence type="ECO:0000313" key="2">
    <source>
        <dbReference type="EMBL" id="MER2491988.1"/>
    </source>
</evidence>
<evidence type="ECO:0000256" key="1">
    <source>
        <dbReference type="SAM" id="Phobius"/>
    </source>
</evidence>
<dbReference type="Pfam" id="PF04018">
    <property type="entry name" value="VCA0040-like"/>
    <property type="match status" value="1"/>
</dbReference>
<dbReference type="Proteomes" id="UP001467690">
    <property type="component" value="Unassembled WGS sequence"/>
</dbReference>
<dbReference type="EMBL" id="JBELOE010000183">
    <property type="protein sequence ID" value="MER2491988.1"/>
    <property type="molecule type" value="Genomic_DNA"/>
</dbReference>
<sequence>MSQNKKRSRTEYALLTAKGMAMGAADVVPGVSGGTIAFITGIYDELLSSLKKIGPESVTILLTKGISEFWSHINGWFLLSVFGGILLSLKTFAALITIALSTEPLLVWGFFSGLILASVYLLVKSATAWRWFEWLGLALGVAVVVGVSIAKPAQLPGDWWVLFFGGFVAICAMILPGISGSFILLLVGLYPVFLAAINDMNLIALASFGAGCICGLLIFSRFLSWLLEKYHSTTIAVLIGFLIGSLNVTWPWKHTLQTYTNRHGEEVPLIQENVLPATYTTVNQEPNQLVFVLAAMAIGLALVVGLEYVASKYSENEQ</sequence>
<keyword evidence="1" id="KW-1133">Transmembrane helix</keyword>